<evidence type="ECO:0000313" key="2">
    <source>
        <dbReference type="EMBL" id="KAL2838889.1"/>
    </source>
</evidence>
<gene>
    <name evidence="2" type="ORF">BJY01DRAFT_219645</name>
</gene>
<keyword evidence="3" id="KW-1185">Reference proteome</keyword>
<feature type="transmembrane region" description="Helical" evidence="1">
    <location>
        <begin position="21"/>
        <end position="39"/>
    </location>
</feature>
<keyword evidence="1" id="KW-0812">Transmembrane</keyword>
<comment type="caution">
    <text evidence="2">The sequence shown here is derived from an EMBL/GenBank/DDBJ whole genome shotgun (WGS) entry which is preliminary data.</text>
</comment>
<evidence type="ECO:0000313" key="3">
    <source>
        <dbReference type="Proteomes" id="UP001610446"/>
    </source>
</evidence>
<keyword evidence="1" id="KW-0472">Membrane</keyword>
<evidence type="ECO:0000256" key="1">
    <source>
        <dbReference type="SAM" id="Phobius"/>
    </source>
</evidence>
<accession>A0ABR4JH37</accession>
<sequence>MVRRCMIFRKSQYTESHSGVMKWRLQLAVLHYFCIFLAIRPRLCFFYSINSLIASCCFFAL</sequence>
<proteinExistence type="predicted"/>
<keyword evidence="1" id="KW-1133">Transmembrane helix</keyword>
<reference evidence="2 3" key="1">
    <citation type="submission" date="2024-07" db="EMBL/GenBank/DDBJ databases">
        <title>Section-level genome sequencing and comparative genomics of Aspergillus sections Usti and Cavernicolus.</title>
        <authorList>
            <consortium name="Lawrence Berkeley National Laboratory"/>
            <person name="Nybo J.L."/>
            <person name="Vesth T.C."/>
            <person name="Theobald S."/>
            <person name="Frisvad J.C."/>
            <person name="Larsen T.O."/>
            <person name="Kjaerboelling I."/>
            <person name="Rothschild-Mancinelli K."/>
            <person name="Lyhne E.K."/>
            <person name="Kogle M.E."/>
            <person name="Barry K."/>
            <person name="Clum A."/>
            <person name="Na H."/>
            <person name="Ledsgaard L."/>
            <person name="Lin J."/>
            <person name="Lipzen A."/>
            <person name="Kuo A."/>
            <person name="Riley R."/>
            <person name="Mondo S."/>
            <person name="Labutti K."/>
            <person name="Haridas S."/>
            <person name="Pangalinan J."/>
            <person name="Salamov A.A."/>
            <person name="Simmons B.A."/>
            <person name="Magnuson J.K."/>
            <person name="Chen J."/>
            <person name="Drula E."/>
            <person name="Henrissat B."/>
            <person name="Wiebenga A."/>
            <person name="Lubbers R.J."/>
            <person name="Gomes A.C."/>
            <person name="Makela M.R."/>
            <person name="Stajich J."/>
            <person name="Grigoriev I.V."/>
            <person name="Mortensen U.H."/>
            <person name="De Vries R.P."/>
            <person name="Baker S.E."/>
            <person name="Andersen M.R."/>
        </authorList>
    </citation>
    <scope>NUCLEOTIDE SEQUENCE [LARGE SCALE GENOMIC DNA]</scope>
    <source>
        <strain evidence="2 3">CBS 123904</strain>
    </source>
</reference>
<protein>
    <submittedName>
        <fullName evidence="2">Uncharacterized protein</fullName>
    </submittedName>
</protein>
<organism evidence="2 3">
    <name type="scientific">Aspergillus pseudoustus</name>
    <dbReference type="NCBI Taxonomy" id="1810923"/>
    <lineage>
        <taxon>Eukaryota</taxon>
        <taxon>Fungi</taxon>
        <taxon>Dikarya</taxon>
        <taxon>Ascomycota</taxon>
        <taxon>Pezizomycotina</taxon>
        <taxon>Eurotiomycetes</taxon>
        <taxon>Eurotiomycetidae</taxon>
        <taxon>Eurotiales</taxon>
        <taxon>Aspergillaceae</taxon>
        <taxon>Aspergillus</taxon>
        <taxon>Aspergillus subgen. Nidulantes</taxon>
    </lineage>
</organism>
<dbReference type="Proteomes" id="UP001610446">
    <property type="component" value="Unassembled WGS sequence"/>
</dbReference>
<name>A0ABR4JH37_9EURO</name>
<dbReference type="EMBL" id="JBFXLU010000140">
    <property type="protein sequence ID" value="KAL2838889.1"/>
    <property type="molecule type" value="Genomic_DNA"/>
</dbReference>